<dbReference type="Proteomes" id="UP000198651">
    <property type="component" value="Chromosome I"/>
</dbReference>
<organism evidence="1 2">
    <name type="scientific">Candidatus Ichthyocystis hellenicum</name>
    <dbReference type="NCBI Taxonomy" id="1561003"/>
    <lineage>
        <taxon>Bacteria</taxon>
        <taxon>Pseudomonadati</taxon>
        <taxon>Pseudomonadota</taxon>
        <taxon>Betaproteobacteria</taxon>
        <taxon>Burkholderiales</taxon>
        <taxon>Candidatus Ichthyocystis</taxon>
    </lineage>
</organism>
<keyword evidence="2" id="KW-1185">Reference proteome</keyword>
<name>A0A0S4M1R2_9BURK</name>
<dbReference type="EMBL" id="LN906597">
    <property type="protein sequence ID" value="CUT16959.1"/>
    <property type="molecule type" value="Genomic_DNA"/>
</dbReference>
<gene>
    <name evidence="1" type="ORF">Ark11_0100</name>
</gene>
<evidence type="ECO:0000313" key="2">
    <source>
        <dbReference type="Proteomes" id="UP000198651"/>
    </source>
</evidence>
<proteinExistence type="predicted"/>
<accession>A0A0S4M1R2</accession>
<dbReference type="AlphaFoldDB" id="A0A0S4M1R2"/>
<protein>
    <submittedName>
        <fullName evidence="1">Uncharacterized protein</fullName>
    </submittedName>
</protein>
<evidence type="ECO:0000313" key="1">
    <source>
        <dbReference type="EMBL" id="CUT16959.1"/>
    </source>
</evidence>
<reference evidence="2" key="1">
    <citation type="submission" date="2015-11" db="EMBL/GenBank/DDBJ databases">
        <authorList>
            <person name="Seth-Smith H.M.B."/>
        </authorList>
    </citation>
    <scope>NUCLEOTIDE SEQUENCE [LARGE SCALE GENOMIC DNA]</scope>
    <source>
        <strain evidence="2">2013Ark11</strain>
    </source>
</reference>
<sequence length="63" mass="7522">MLYLPKITSKFFAHRVIKVKSVIIYIYKFNFYGMCFVIDLNVGKYMYDDLFSSHTAINFSNHK</sequence>